<dbReference type="Pfam" id="PF00005">
    <property type="entry name" value="ABC_tran"/>
    <property type="match status" value="1"/>
</dbReference>
<name>A0A7C5ERM9_9BACT</name>
<dbReference type="InterPro" id="IPR017911">
    <property type="entry name" value="MacB-like_ATP-bd"/>
</dbReference>
<dbReference type="GO" id="GO:0016887">
    <property type="term" value="F:ATP hydrolysis activity"/>
    <property type="evidence" value="ECO:0007669"/>
    <property type="project" value="InterPro"/>
</dbReference>
<dbReference type="PANTHER" id="PTHR24220:SF452">
    <property type="entry name" value="ABC TRANSPORTER ATP-BINDING PROTEIN"/>
    <property type="match status" value="1"/>
</dbReference>
<dbReference type="SMART" id="SM00382">
    <property type="entry name" value="AAA"/>
    <property type="match status" value="1"/>
</dbReference>
<dbReference type="EMBL" id="DTKJ01000004">
    <property type="protein sequence ID" value="HGZ10644.1"/>
    <property type="molecule type" value="Genomic_DNA"/>
</dbReference>
<feature type="domain" description="ABC transporter" evidence="5">
    <location>
        <begin position="17"/>
        <end position="256"/>
    </location>
</feature>
<keyword evidence="1" id="KW-0813">Transport</keyword>
<proteinExistence type="inferred from homology"/>
<dbReference type="SUPFAM" id="SSF52540">
    <property type="entry name" value="P-loop containing nucleoside triphosphate hydrolases"/>
    <property type="match status" value="1"/>
</dbReference>
<dbReference type="InterPro" id="IPR015854">
    <property type="entry name" value="ABC_transpr_LolD-like"/>
</dbReference>
<dbReference type="GO" id="GO:0005524">
    <property type="term" value="F:ATP binding"/>
    <property type="evidence" value="ECO:0007669"/>
    <property type="project" value="UniProtKB-KW"/>
</dbReference>
<keyword evidence="2" id="KW-0547">Nucleotide-binding</keyword>
<dbReference type="Gene3D" id="3.40.50.300">
    <property type="entry name" value="P-loop containing nucleotide triphosphate hydrolases"/>
    <property type="match status" value="1"/>
</dbReference>
<dbReference type="PROSITE" id="PS50893">
    <property type="entry name" value="ABC_TRANSPORTER_2"/>
    <property type="match status" value="1"/>
</dbReference>
<dbReference type="InterPro" id="IPR027417">
    <property type="entry name" value="P-loop_NTPase"/>
</dbReference>
<organism evidence="6">
    <name type="scientific">Desulfobacca acetoxidans</name>
    <dbReference type="NCBI Taxonomy" id="60893"/>
    <lineage>
        <taxon>Bacteria</taxon>
        <taxon>Pseudomonadati</taxon>
        <taxon>Thermodesulfobacteriota</taxon>
        <taxon>Desulfobaccia</taxon>
        <taxon>Desulfobaccales</taxon>
        <taxon>Desulfobaccaceae</taxon>
        <taxon>Desulfobacca</taxon>
    </lineage>
</organism>
<protein>
    <submittedName>
        <fullName evidence="6">ABC transporter ATP-binding protein</fullName>
    </submittedName>
</protein>
<dbReference type="GO" id="GO:0098796">
    <property type="term" value="C:membrane protein complex"/>
    <property type="evidence" value="ECO:0007669"/>
    <property type="project" value="UniProtKB-ARBA"/>
</dbReference>
<evidence type="ECO:0000256" key="2">
    <source>
        <dbReference type="ARBA" id="ARBA00022741"/>
    </source>
</evidence>
<evidence type="ECO:0000256" key="4">
    <source>
        <dbReference type="ARBA" id="ARBA00038388"/>
    </source>
</evidence>
<evidence type="ECO:0000256" key="3">
    <source>
        <dbReference type="ARBA" id="ARBA00022840"/>
    </source>
</evidence>
<dbReference type="PROSITE" id="PS00211">
    <property type="entry name" value="ABC_TRANSPORTER_1"/>
    <property type="match status" value="1"/>
</dbReference>
<reference evidence="6" key="1">
    <citation type="journal article" date="2020" name="mSystems">
        <title>Genome- and Community-Level Interaction Insights into Carbon Utilization and Element Cycling Functions of Hydrothermarchaeota in Hydrothermal Sediment.</title>
        <authorList>
            <person name="Zhou Z."/>
            <person name="Liu Y."/>
            <person name="Xu W."/>
            <person name="Pan J."/>
            <person name="Luo Z.H."/>
            <person name="Li M."/>
        </authorList>
    </citation>
    <scope>NUCLEOTIDE SEQUENCE [LARGE SCALE GENOMIC DNA]</scope>
    <source>
        <strain evidence="6">SpSt-853</strain>
    </source>
</reference>
<evidence type="ECO:0000259" key="5">
    <source>
        <dbReference type="PROSITE" id="PS50893"/>
    </source>
</evidence>
<comment type="similarity">
    <text evidence="4">Belongs to the ABC transporter superfamily. Macrolide exporter (TC 3.A.1.122) family.</text>
</comment>
<sequence>MPVTAPVSRQESDPPLVEIAHLYKSYRRGSQVLPVLQDISLTIRAGEFLALMGPSGSGKTTLLNLIAGLDRPDQGVLLVGGVSLPELTEAQLAAWRARHVGFIFQFYHLIPVLTAFENVELPLLLTPLTRRERREHVELALELVGLSDRMHHYPAQLSGGQQQRVAIARAFITDPTIISADEPTGDLDKASAREVMDLLCRLNQEFGKTVILVTHDPEVASRAPRLIRLVKGELIMDEKNDHAAGGFPLVGQSFTEEG</sequence>
<dbReference type="PANTHER" id="PTHR24220">
    <property type="entry name" value="IMPORT ATP-BINDING PROTEIN"/>
    <property type="match status" value="1"/>
</dbReference>
<dbReference type="AlphaFoldDB" id="A0A7C5ERM9"/>
<evidence type="ECO:0000256" key="1">
    <source>
        <dbReference type="ARBA" id="ARBA00022448"/>
    </source>
</evidence>
<evidence type="ECO:0000313" key="6">
    <source>
        <dbReference type="EMBL" id="HGZ10644.1"/>
    </source>
</evidence>
<dbReference type="GO" id="GO:0005886">
    <property type="term" value="C:plasma membrane"/>
    <property type="evidence" value="ECO:0007669"/>
    <property type="project" value="TreeGrafter"/>
</dbReference>
<comment type="caution">
    <text evidence="6">The sequence shown here is derived from an EMBL/GenBank/DDBJ whole genome shotgun (WGS) entry which is preliminary data.</text>
</comment>
<dbReference type="InterPro" id="IPR017871">
    <property type="entry name" value="ABC_transporter-like_CS"/>
</dbReference>
<dbReference type="FunFam" id="3.40.50.300:FF:000032">
    <property type="entry name" value="Export ABC transporter ATP-binding protein"/>
    <property type="match status" value="1"/>
</dbReference>
<dbReference type="CDD" id="cd03255">
    <property type="entry name" value="ABC_MJ0796_LolCDE_FtsE"/>
    <property type="match status" value="1"/>
</dbReference>
<gene>
    <name evidence="6" type="ORF">ENW48_00305</name>
</gene>
<dbReference type="InterPro" id="IPR003593">
    <property type="entry name" value="AAA+_ATPase"/>
</dbReference>
<keyword evidence="3 6" id="KW-0067">ATP-binding</keyword>
<dbReference type="InterPro" id="IPR003439">
    <property type="entry name" value="ABC_transporter-like_ATP-bd"/>
</dbReference>
<accession>A0A7C5ERM9</accession>
<dbReference type="GO" id="GO:0022857">
    <property type="term" value="F:transmembrane transporter activity"/>
    <property type="evidence" value="ECO:0007669"/>
    <property type="project" value="TreeGrafter"/>
</dbReference>